<protein>
    <submittedName>
        <fullName evidence="1">Uncharacterized protein</fullName>
    </submittedName>
</protein>
<sequence>MLAVYTTLERPHARSSERLSTLGRQSYALRESMEFKESVSESGRLRVDALGAGVRLLVAPPEGTCLKVVGI</sequence>
<comment type="caution">
    <text evidence="1">The sequence shown here is derived from an EMBL/GenBank/DDBJ whole genome shotgun (WGS) entry which is preliminary data.</text>
</comment>
<name>A0A426YDB9_ENSVE</name>
<gene>
    <name evidence="1" type="ORF">B296_00052177</name>
</gene>
<accession>A0A426YDB9</accession>
<dbReference type="EMBL" id="AMZH03013143">
    <property type="protein sequence ID" value="RRT49744.1"/>
    <property type="molecule type" value="Genomic_DNA"/>
</dbReference>
<evidence type="ECO:0000313" key="2">
    <source>
        <dbReference type="Proteomes" id="UP000287651"/>
    </source>
</evidence>
<evidence type="ECO:0000313" key="1">
    <source>
        <dbReference type="EMBL" id="RRT49744.1"/>
    </source>
</evidence>
<organism evidence="1 2">
    <name type="scientific">Ensete ventricosum</name>
    <name type="common">Abyssinian banana</name>
    <name type="synonym">Musa ensete</name>
    <dbReference type="NCBI Taxonomy" id="4639"/>
    <lineage>
        <taxon>Eukaryota</taxon>
        <taxon>Viridiplantae</taxon>
        <taxon>Streptophyta</taxon>
        <taxon>Embryophyta</taxon>
        <taxon>Tracheophyta</taxon>
        <taxon>Spermatophyta</taxon>
        <taxon>Magnoliopsida</taxon>
        <taxon>Liliopsida</taxon>
        <taxon>Zingiberales</taxon>
        <taxon>Musaceae</taxon>
        <taxon>Ensete</taxon>
    </lineage>
</organism>
<reference evidence="1 2" key="1">
    <citation type="journal article" date="2014" name="Agronomy (Basel)">
        <title>A Draft Genome Sequence for Ensete ventricosum, the Drought-Tolerant Tree Against Hunger.</title>
        <authorList>
            <person name="Harrison J."/>
            <person name="Moore K.A."/>
            <person name="Paszkiewicz K."/>
            <person name="Jones T."/>
            <person name="Grant M."/>
            <person name="Ambacheew D."/>
            <person name="Muzemil S."/>
            <person name="Studholme D.J."/>
        </authorList>
    </citation>
    <scope>NUCLEOTIDE SEQUENCE [LARGE SCALE GENOMIC DNA]</scope>
</reference>
<dbReference type="Proteomes" id="UP000287651">
    <property type="component" value="Unassembled WGS sequence"/>
</dbReference>
<dbReference type="AlphaFoldDB" id="A0A426YDB9"/>
<proteinExistence type="predicted"/>